<dbReference type="PROSITE" id="PS50042">
    <property type="entry name" value="CNMP_BINDING_3"/>
    <property type="match status" value="1"/>
</dbReference>
<evidence type="ECO:0000256" key="3">
    <source>
        <dbReference type="ARBA" id="ARBA00023163"/>
    </source>
</evidence>
<dbReference type="GO" id="GO:0005829">
    <property type="term" value="C:cytosol"/>
    <property type="evidence" value="ECO:0007669"/>
    <property type="project" value="TreeGrafter"/>
</dbReference>
<dbReference type="InterPro" id="IPR000595">
    <property type="entry name" value="cNMP-bd_dom"/>
</dbReference>
<dbReference type="EMBL" id="BHXQ01000007">
    <property type="protein sequence ID" value="GCC53426.1"/>
    <property type="molecule type" value="Genomic_DNA"/>
</dbReference>
<dbReference type="PRINTS" id="PR00034">
    <property type="entry name" value="HTHCRP"/>
</dbReference>
<dbReference type="InterPro" id="IPR050397">
    <property type="entry name" value="Env_Response_Regulators"/>
</dbReference>
<name>A0A401UEU7_9BACT</name>
<comment type="caution">
    <text evidence="6">The sequence shown here is derived from an EMBL/GenBank/DDBJ whole genome shotgun (WGS) entry which is preliminary data.</text>
</comment>
<feature type="domain" description="HTH crp-type" evidence="5">
    <location>
        <begin position="175"/>
        <end position="243"/>
    </location>
</feature>
<dbReference type="Pfam" id="PF00027">
    <property type="entry name" value="cNMP_binding"/>
    <property type="match status" value="1"/>
</dbReference>
<evidence type="ECO:0000256" key="2">
    <source>
        <dbReference type="ARBA" id="ARBA00023125"/>
    </source>
</evidence>
<dbReference type="InterPro" id="IPR012318">
    <property type="entry name" value="HTH_CRP"/>
</dbReference>
<proteinExistence type="predicted"/>
<reference evidence="6 7" key="1">
    <citation type="submission" date="2018-11" db="EMBL/GenBank/DDBJ databases">
        <title>Chryseotalea sanarue gen. nov., sp., nov., a member of the family Cytophagaceae, isolated from a brackish lake in Hamamatsu Japan.</title>
        <authorList>
            <person name="Maejima Y."/>
            <person name="Iino T."/>
            <person name="Muraguchi Y."/>
            <person name="Fukuda K."/>
            <person name="Ohkuma M."/>
            <person name="Moriuchi R."/>
            <person name="Dohra H."/>
            <person name="Kimbara K."/>
            <person name="Shintani M."/>
        </authorList>
    </citation>
    <scope>NUCLEOTIDE SEQUENCE [LARGE SCALE GENOMIC DNA]</scope>
    <source>
        <strain evidence="6 7">Ys</strain>
    </source>
</reference>
<dbReference type="InterPro" id="IPR018490">
    <property type="entry name" value="cNMP-bd_dom_sf"/>
</dbReference>
<accession>A0A401UEU7</accession>
<dbReference type="Gene3D" id="2.60.120.10">
    <property type="entry name" value="Jelly Rolls"/>
    <property type="match status" value="1"/>
</dbReference>
<feature type="domain" description="Cyclic nucleotide-binding" evidence="4">
    <location>
        <begin position="39"/>
        <end position="161"/>
    </location>
</feature>
<dbReference type="RefSeq" id="WP_127124069.1">
    <property type="nucleotide sequence ID" value="NZ_BHXQ01000007.1"/>
</dbReference>
<dbReference type="PANTHER" id="PTHR24567:SF28">
    <property type="entry name" value="LISTERIOLYSIN REGULATORY PROTEIN"/>
    <property type="match status" value="1"/>
</dbReference>
<dbReference type="PANTHER" id="PTHR24567">
    <property type="entry name" value="CRP FAMILY TRANSCRIPTIONAL REGULATORY PROTEIN"/>
    <property type="match status" value="1"/>
</dbReference>
<keyword evidence="3" id="KW-0804">Transcription</keyword>
<gene>
    <name evidence="6" type="ORF">SanaruYs_36700</name>
</gene>
<dbReference type="InterPro" id="IPR014710">
    <property type="entry name" value="RmlC-like_jellyroll"/>
</dbReference>
<dbReference type="SUPFAM" id="SSF51206">
    <property type="entry name" value="cAMP-binding domain-like"/>
    <property type="match status" value="1"/>
</dbReference>
<dbReference type="SMART" id="SM00100">
    <property type="entry name" value="cNMP"/>
    <property type="match status" value="1"/>
</dbReference>
<evidence type="ECO:0000256" key="1">
    <source>
        <dbReference type="ARBA" id="ARBA00023015"/>
    </source>
</evidence>
<organism evidence="6 7">
    <name type="scientific">Chryseotalea sanaruensis</name>
    <dbReference type="NCBI Taxonomy" id="2482724"/>
    <lineage>
        <taxon>Bacteria</taxon>
        <taxon>Pseudomonadati</taxon>
        <taxon>Bacteroidota</taxon>
        <taxon>Cytophagia</taxon>
        <taxon>Cytophagales</taxon>
        <taxon>Chryseotaleaceae</taxon>
        <taxon>Chryseotalea</taxon>
    </lineage>
</organism>
<evidence type="ECO:0000259" key="4">
    <source>
        <dbReference type="PROSITE" id="PS50042"/>
    </source>
</evidence>
<keyword evidence="2" id="KW-0238">DNA-binding</keyword>
<dbReference type="Pfam" id="PF13545">
    <property type="entry name" value="HTH_Crp_2"/>
    <property type="match status" value="1"/>
</dbReference>
<dbReference type="AlphaFoldDB" id="A0A401UEU7"/>
<sequence>MQHKAIMVLHNYSANPDKITKNHDESHKSGRLSELGLVFRKKMQAILSDEIIKQYSAQLIQVKKGQILFNEGDNALYFFQIRQGSVKMVSYSDEGQEFIQGVFSDAESFGEPALLGDFVYPSSAIAIKDSTLWRLSKNKFFDMLKENFEIHLALDRTLCKRLKYKNLVLSEISFHDPEHRLKSLLKHLRDSLTANNKTDHFELPFTRQQLADMCGMRVETVIRTVKKLKDNGDVQVRGHKIIL</sequence>
<keyword evidence="1" id="KW-0805">Transcription regulation</keyword>
<protein>
    <submittedName>
        <fullName evidence="6">Crp/Fnr family transcriptional regulator</fullName>
    </submittedName>
</protein>
<evidence type="ECO:0000313" key="7">
    <source>
        <dbReference type="Proteomes" id="UP000288227"/>
    </source>
</evidence>
<keyword evidence="7" id="KW-1185">Reference proteome</keyword>
<dbReference type="CDD" id="cd00038">
    <property type="entry name" value="CAP_ED"/>
    <property type="match status" value="1"/>
</dbReference>
<dbReference type="Proteomes" id="UP000288227">
    <property type="component" value="Unassembled WGS sequence"/>
</dbReference>
<dbReference type="OrthoDB" id="667966at2"/>
<evidence type="ECO:0000259" key="5">
    <source>
        <dbReference type="PROSITE" id="PS51063"/>
    </source>
</evidence>
<dbReference type="PROSITE" id="PS51063">
    <property type="entry name" value="HTH_CRP_2"/>
    <property type="match status" value="1"/>
</dbReference>
<dbReference type="SUPFAM" id="SSF46785">
    <property type="entry name" value="Winged helix' DNA-binding domain"/>
    <property type="match status" value="1"/>
</dbReference>
<dbReference type="InterPro" id="IPR036390">
    <property type="entry name" value="WH_DNA-bd_sf"/>
</dbReference>
<dbReference type="GO" id="GO:0003677">
    <property type="term" value="F:DNA binding"/>
    <property type="evidence" value="ECO:0007669"/>
    <property type="project" value="UniProtKB-KW"/>
</dbReference>
<dbReference type="GO" id="GO:0003700">
    <property type="term" value="F:DNA-binding transcription factor activity"/>
    <property type="evidence" value="ECO:0007669"/>
    <property type="project" value="TreeGrafter"/>
</dbReference>
<evidence type="ECO:0000313" key="6">
    <source>
        <dbReference type="EMBL" id="GCC53426.1"/>
    </source>
</evidence>
<dbReference type="SMART" id="SM00419">
    <property type="entry name" value="HTH_CRP"/>
    <property type="match status" value="1"/>
</dbReference>